<evidence type="ECO:0000256" key="13">
    <source>
        <dbReference type="ARBA" id="ARBA00023295"/>
    </source>
</evidence>
<protein>
    <recommendedName>
        <fullName evidence="14">Mannan endo-1,4-beta-mannosidase A</fullName>
        <ecNumber evidence="5">3.2.1.78</ecNumber>
    </recommendedName>
    <alternativeName>
        <fullName evidence="15">Endo-beta-1,4-mannanase A</fullName>
    </alternativeName>
</protein>
<dbReference type="PANTHER" id="PTHR45649">
    <property type="entry name" value="AMINO-ACID PERMEASE BAT1"/>
    <property type="match status" value="1"/>
</dbReference>
<feature type="region of interest" description="Disordered" evidence="16">
    <location>
        <begin position="510"/>
        <end position="542"/>
    </location>
</feature>
<dbReference type="EMBL" id="JAATWM020000016">
    <property type="protein sequence ID" value="KAF9876964.1"/>
    <property type="molecule type" value="Genomic_DNA"/>
</dbReference>
<feature type="transmembrane region" description="Helical" evidence="17">
    <location>
        <begin position="239"/>
        <end position="259"/>
    </location>
</feature>
<keyword evidence="12 17" id="KW-0472">Membrane</keyword>
<feature type="domain" description="Glycoside hydrolase family 5" evidence="18">
    <location>
        <begin position="590"/>
        <end position="820"/>
    </location>
</feature>
<feature type="transmembrane region" description="Helical" evidence="17">
    <location>
        <begin position="280"/>
        <end position="303"/>
    </location>
</feature>
<reference evidence="19" key="2">
    <citation type="submission" date="2020-11" db="EMBL/GenBank/DDBJ databases">
        <title>Whole genome sequencing of Colletotrichum sp.</title>
        <authorList>
            <person name="Li H."/>
        </authorList>
    </citation>
    <scope>NUCLEOTIDE SEQUENCE</scope>
    <source>
        <strain evidence="19">CkLH20</strain>
    </source>
</reference>
<dbReference type="InterPro" id="IPR001547">
    <property type="entry name" value="Glyco_hydro_5"/>
</dbReference>
<dbReference type="OrthoDB" id="3900342at2759"/>
<comment type="caution">
    <text evidence="19">The sequence shown here is derived from an EMBL/GenBank/DDBJ whole genome shotgun (WGS) entry which is preliminary data.</text>
</comment>
<evidence type="ECO:0000256" key="11">
    <source>
        <dbReference type="ARBA" id="ARBA00022989"/>
    </source>
</evidence>
<evidence type="ECO:0000256" key="3">
    <source>
        <dbReference type="ARBA" id="ARBA00004613"/>
    </source>
</evidence>
<evidence type="ECO:0000256" key="6">
    <source>
        <dbReference type="ARBA" id="ARBA00022448"/>
    </source>
</evidence>
<dbReference type="Pfam" id="PF00150">
    <property type="entry name" value="Cellulase"/>
    <property type="match status" value="1"/>
</dbReference>
<keyword evidence="11 17" id="KW-1133">Transmembrane helix</keyword>
<dbReference type="GO" id="GO:0005576">
    <property type="term" value="C:extracellular region"/>
    <property type="evidence" value="ECO:0007669"/>
    <property type="project" value="UniProtKB-SubCell"/>
</dbReference>
<feature type="transmembrane region" description="Helical" evidence="17">
    <location>
        <begin position="388"/>
        <end position="408"/>
    </location>
</feature>
<proteinExistence type="inferred from homology"/>
<comment type="subcellular location">
    <subcellularLocation>
        <location evidence="2">Membrane</location>
        <topology evidence="2">Multi-pass membrane protein</topology>
    </subcellularLocation>
    <subcellularLocation>
        <location evidence="3">Secreted</location>
    </subcellularLocation>
</comment>
<evidence type="ECO:0000256" key="14">
    <source>
        <dbReference type="ARBA" id="ARBA00068505"/>
    </source>
</evidence>
<feature type="transmembrane region" description="Helical" evidence="17">
    <location>
        <begin position="171"/>
        <end position="189"/>
    </location>
</feature>
<reference evidence="19" key="1">
    <citation type="submission" date="2020-03" db="EMBL/GenBank/DDBJ databases">
        <authorList>
            <person name="He L."/>
        </authorList>
    </citation>
    <scope>NUCLEOTIDE SEQUENCE</scope>
    <source>
        <strain evidence="19">CkLH20</strain>
    </source>
</reference>
<feature type="transmembrane region" description="Helical" evidence="17">
    <location>
        <begin position="456"/>
        <end position="479"/>
    </location>
</feature>
<evidence type="ECO:0000313" key="20">
    <source>
        <dbReference type="Proteomes" id="UP000781932"/>
    </source>
</evidence>
<dbReference type="RefSeq" id="XP_038746425.1">
    <property type="nucleotide sequence ID" value="XM_038888528.1"/>
</dbReference>
<dbReference type="InterPro" id="IPR002293">
    <property type="entry name" value="AA/rel_permease1"/>
</dbReference>
<feature type="compositionally biased region" description="Low complexity" evidence="16">
    <location>
        <begin position="510"/>
        <end position="539"/>
    </location>
</feature>
<dbReference type="FunFam" id="3.20.20.80:FF:000076">
    <property type="entry name" value="Mannan endo-1,4-beta-mannosidase A"/>
    <property type="match status" value="1"/>
</dbReference>
<dbReference type="Proteomes" id="UP000781932">
    <property type="component" value="Unassembled WGS sequence"/>
</dbReference>
<evidence type="ECO:0000256" key="15">
    <source>
        <dbReference type="ARBA" id="ARBA00077212"/>
    </source>
</evidence>
<evidence type="ECO:0000256" key="9">
    <source>
        <dbReference type="ARBA" id="ARBA00022729"/>
    </source>
</evidence>
<feature type="transmembrane region" description="Helical" evidence="17">
    <location>
        <begin position="201"/>
        <end position="219"/>
    </location>
</feature>
<evidence type="ECO:0000259" key="18">
    <source>
        <dbReference type="Pfam" id="PF00150"/>
    </source>
</evidence>
<feature type="transmembrane region" description="Helical" evidence="17">
    <location>
        <begin position="134"/>
        <end position="159"/>
    </location>
</feature>
<evidence type="ECO:0000256" key="8">
    <source>
        <dbReference type="ARBA" id="ARBA00022692"/>
    </source>
</evidence>
<name>A0A9P6I662_9PEZI</name>
<evidence type="ECO:0000256" key="12">
    <source>
        <dbReference type="ARBA" id="ARBA00023136"/>
    </source>
</evidence>
<accession>A0A9P6I662</accession>
<dbReference type="InterPro" id="IPR017853">
    <property type="entry name" value="GH"/>
</dbReference>
<keyword evidence="6" id="KW-0813">Transport</keyword>
<dbReference type="EC" id="3.2.1.78" evidence="5"/>
<comment type="similarity">
    <text evidence="4">Belongs to the glycosyl hydrolase 5 (cellulase A) family.</text>
</comment>
<gene>
    <name evidence="19" type="ORF">CkaCkLH20_05810</name>
</gene>
<evidence type="ECO:0000256" key="16">
    <source>
        <dbReference type="SAM" id="MobiDB-lite"/>
    </source>
</evidence>
<evidence type="ECO:0000313" key="19">
    <source>
        <dbReference type="EMBL" id="KAF9876964.1"/>
    </source>
</evidence>
<evidence type="ECO:0000256" key="5">
    <source>
        <dbReference type="ARBA" id="ARBA00012706"/>
    </source>
</evidence>
<dbReference type="GeneID" id="62161602"/>
<dbReference type="PANTHER" id="PTHR45649:SF27">
    <property type="entry name" value="CHOLINE TRANSPORTER (EUROFUNG)"/>
    <property type="match status" value="1"/>
</dbReference>
<dbReference type="Gene3D" id="3.20.20.80">
    <property type="entry name" value="Glycosidases"/>
    <property type="match status" value="1"/>
</dbReference>
<keyword evidence="8 17" id="KW-0812">Transmembrane</keyword>
<keyword evidence="10" id="KW-0378">Hydrolase</keyword>
<dbReference type="GO" id="GO:0022857">
    <property type="term" value="F:transmembrane transporter activity"/>
    <property type="evidence" value="ECO:0007669"/>
    <property type="project" value="InterPro"/>
</dbReference>
<feature type="transmembrane region" description="Helical" evidence="17">
    <location>
        <begin position="414"/>
        <end position="435"/>
    </location>
</feature>
<evidence type="ECO:0000256" key="17">
    <source>
        <dbReference type="SAM" id="Phobius"/>
    </source>
</evidence>
<keyword evidence="7" id="KW-0964">Secreted</keyword>
<evidence type="ECO:0000256" key="2">
    <source>
        <dbReference type="ARBA" id="ARBA00004141"/>
    </source>
</evidence>
<dbReference type="InterPro" id="IPR018087">
    <property type="entry name" value="Glyco_hydro_5_CS"/>
</dbReference>
<feature type="transmembrane region" description="Helical" evidence="17">
    <location>
        <begin position="337"/>
        <end position="359"/>
    </location>
</feature>
<dbReference type="SUPFAM" id="SSF51445">
    <property type="entry name" value="(Trans)glycosidases"/>
    <property type="match status" value="1"/>
</dbReference>
<keyword evidence="9" id="KW-0732">Signal</keyword>
<dbReference type="GO" id="GO:0016020">
    <property type="term" value="C:membrane"/>
    <property type="evidence" value="ECO:0007669"/>
    <property type="project" value="UniProtKB-SubCell"/>
</dbReference>
<evidence type="ECO:0000256" key="10">
    <source>
        <dbReference type="ARBA" id="ARBA00022801"/>
    </source>
</evidence>
<dbReference type="GO" id="GO:0016985">
    <property type="term" value="F:mannan endo-1,4-beta-mannosidase activity"/>
    <property type="evidence" value="ECO:0007669"/>
    <property type="project" value="UniProtKB-EC"/>
</dbReference>
<evidence type="ECO:0000256" key="4">
    <source>
        <dbReference type="ARBA" id="ARBA00005641"/>
    </source>
</evidence>
<keyword evidence="20" id="KW-1185">Reference proteome</keyword>
<keyword evidence="13" id="KW-0326">Glycosidase</keyword>
<evidence type="ECO:0000256" key="1">
    <source>
        <dbReference type="ARBA" id="ARBA00001678"/>
    </source>
</evidence>
<dbReference type="PROSITE" id="PS00659">
    <property type="entry name" value="GLYCOSYL_HYDROL_F5"/>
    <property type="match status" value="1"/>
</dbReference>
<dbReference type="Pfam" id="PF13520">
    <property type="entry name" value="AA_permease_2"/>
    <property type="match status" value="1"/>
</dbReference>
<evidence type="ECO:0000256" key="7">
    <source>
        <dbReference type="ARBA" id="ARBA00022525"/>
    </source>
</evidence>
<comment type="catalytic activity">
    <reaction evidence="1">
        <text>Random hydrolysis of (1-&gt;4)-beta-D-mannosidic linkages in mannans, galactomannans and glucomannans.</text>
        <dbReference type="EC" id="3.2.1.78"/>
    </reaction>
</comment>
<feature type="transmembrane region" description="Helical" evidence="17">
    <location>
        <begin position="45"/>
        <end position="71"/>
    </location>
</feature>
<dbReference type="Gene3D" id="1.20.1740.10">
    <property type="entry name" value="Amino acid/polyamine transporter I"/>
    <property type="match status" value="1"/>
</dbReference>
<organism evidence="19 20">
    <name type="scientific">Colletotrichum karsti</name>
    <dbReference type="NCBI Taxonomy" id="1095194"/>
    <lineage>
        <taxon>Eukaryota</taxon>
        <taxon>Fungi</taxon>
        <taxon>Dikarya</taxon>
        <taxon>Ascomycota</taxon>
        <taxon>Pezizomycotina</taxon>
        <taxon>Sordariomycetes</taxon>
        <taxon>Hypocreomycetidae</taxon>
        <taxon>Glomerellales</taxon>
        <taxon>Glomerellaceae</taxon>
        <taxon>Colletotrichum</taxon>
        <taxon>Colletotrichum boninense species complex</taxon>
    </lineage>
</organism>
<dbReference type="AlphaFoldDB" id="A0A9P6I662"/>
<feature type="transmembrane region" description="Helical" evidence="17">
    <location>
        <begin position="77"/>
        <end position="96"/>
    </location>
</feature>
<dbReference type="GO" id="GO:0046355">
    <property type="term" value="P:mannan catabolic process"/>
    <property type="evidence" value="ECO:0007669"/>
    <property type="project" value="UniProtKB-ARBA"/>
</dbReference>
<sequence>MRESTTRNSVLEFTTSDDETIVVVQDGVPLNAAGHRDQLSRQYGLLGLASMALTVDNAWVALGSSISVSILNGGPPGIIYGLLVAVFYYSLIGLSLSELASSVPTAGGVYHWATIAGGPRWGRFLGFFTGWINFYGWMFSLASLLQISSNIAVSMYAVYNLDTYVSQPSHVFSGYLIILWGSAAFIVFANKYAPHTQHVGTFFVIVGGIVTIIILAAMPKRHASNHFVWASFDENNATGWSGGVAFLLGVLNGAFTIGTPDSVTHMAEEMPHPRKDLPKAIMLQIILGFIYAFCFAVALSYAITDIAALQGGFNTFPLTNIYVQATTSATGVRNPGAAFGLLFIMLGCTLTCCVGLTLTTSRTYWALARDNAVPLSNLFGKVNERLSCPVWSTLFVCMLATGLGAIPLGSPTAFLALAGSFIILTSVSYAIPFAANMLSGRKYFPRGPFHLGKAGYVVNGLAVLFIVLFDILFCFPFVLPTTEATMNWSSVILVGTVAITGTAATTSRTSTLATSTRSASSSSVRTSSTRTSSGSTPPSTGFPKASGTKFNIDGVTKYYAGTNCYWCSFLTNAADVDLVMGHLKTSGLKILRIWGFNDVNTVPQYDNWFQHLTASGSTINTGVNGLQRLDTVVASAEKNGIKLVINFVNNWDDYGGIKAYTNAFGGDHNGWYTNTAAQTQYKKYIEAVVSRYKSSTAILAWELANEPRCQGCSTDVIYNWAKSTSQYVKSLDANHMVTLGDEGMGLPGATSYPYGYSEGTDWVGLLNITTLDFATFHFYPNSWGVGYDAGNKWVTDHAVHCAAANKPCFFEEYGTPERHCELERPWQITSATTPGMAADAFWQLGDTISTGQTHNDGNTIYYNTDEWTCLVTNHVATIG</sequence>